<dbReference type="OrthoDB" id="7065165at2"/>
<evidence type="ECO:0000256" key="4">
    <source>
        <dbReference type="ARBA" id="ARBA00022759"/>
    </source>
</evidence>
<evidence type="ECO:0000256" key="7">
    <source>
        <dbReference type="ARBA" id="ARBA00023016"/>
    </source>
</evidence>
<dbReference type="Proteomes" id="UP000184076">
    <property type="component" value="Unassembled WGS sequence"/>
</dbReference>
<evidence type="ECO:0000256" key="6">
    <source>
        <dbReference type="ARBA" id="ARBA00022884"/>
    </source>
</evidence>
<dbReference type="GO" id="GO:0016787">
    <property type="term" value="F:hydrolase activity"/>
    <property type="evidence" value="ECO:0007669"/>
    <property type="project" value="UniProtKB-KW"/>
</dbReference>
<comment type="similarity">
    <text evidence="1">Belongs to the HicA mRNA interferase family.</text>
</comment>
<evidence type="ECO:0000313" key="9">
    <source>
        <dbReference type="Proteomes" id="UP000184076"/>
    </source>
</evidence>
<keyword evidence="9" id="KW-1185">Reference proteome</keyword>
<proteinExistence type="inferred from homology"/>
<gene>
    <name evidence="8" type="ORF">SAMN02745206_01560</name>
</gene>
<evidence type="ECO:0000256" key="3">
    <source>
        <dbReference type="ARBA" id="ARBA00022722"/>
    </source>
</evidence>
<dbReference type="GO" id="GO:0003729">
    <property type="term" value="F:mRNA binding"/>
    <property type="evidence" value="ECO:0007669"/>
    <property type="project" value="InterPro"/>
</dbReference>
<dbReference type="EMBL" id="FQVB01000013">
    <property type="protein sequence ID" value="SHF22430.1"/>
    <property type="molecule type" value="Genomic_DNA"/>
</dbReference>
<accession>A0A1M4ZWK1</accession>
<dbReference type="SUPFAM" id="SSF54786">
    <property type="entry name" value="YcfA/nrd intein domain"/>
    <property type="match status" value="1"/>
</dbReference>
<keyword evidence="7" id="KW-0346">Stress response</keyword>
<keyword evidence="6" id="KW-0694">RNA-binding</keyword>
<protein>
    <submittedName>
        <fullName evidence="8">Predicted RNA binding protein YcfA, dsRBD-like fold, HicA-like mRNA interferase family</fullName>
    </submittedName>
</protein>
<dbReference type="GO" id="GO:0004519">
    <property type="term" value="F:endonuclease activity"/>
    <property type="evidence" value="ECO:0007669"/>
    <property type="project" value="UniProtKB-KW"/>
</dbReference>
<sequence>MPPLGPIKRRELIKALRELGFSGPYSGGRHQFMVRGDLKLFVPNPHGGEISGALLKRILKQAGISRDEWERV</sequence>
<dbReference type="Pfam" id="PF07927">
    <property type="entry name" value="HicA_toxin"/>
    <property type="match status" value="1"/>
</dbReference>
<evidence type="ECO:0000256" key="5">
    <source>
        <dbReference type="ARBA" id="ARBA00022801"/>
    </source>
</evidence>
<keyword evidence="3" id="KW-0540">Nuclease</keyword>
<dbReference type="AlphaFoldDB" id="A0A1M4ZWK1"/>
<dbReference type="STRING" id="1121391.SAMN02745206_01560"/>
<keyword evidence="5" id="KW-0378">Hydrolase</keyword>
<evidence type="ECO:0000256" key="2">
    <source>
        <dbReference type="ARBA" id="ARBA00022649"/>
    </source>
</evidence>
<dbReference type="RefSeq" id="WP_073038432.1">
    <property type="nucleotide sequence ID" value="NZ_FQVB01000013.1"/>
</dbReference>
<evidence type="ECO:0000313" key="8">
    <source>
        <dbReference type="EMBL" id="SHF22430.1"/>
    </source>
</evidence>
<keyword evidence="4" id="KW-0255">Endonuclease</keyword>
<reference evidence="9" key="1">
    <citation type="submission" date="2016-11" db="EMBL/GenBank/DDBJ databases">
        <authorList>
            <person name="Varghese N."/>
            <person name="Submissions S."/>
        </authorList>
    </citation>
    <scope>NUCLEOTIDE SEQUENCE [LARGE SCALE GENOMIC DNA]</scope>
    <source>
        <strain evidence="9">DSM 9756</strain>
    </source>
</reference>
<dbReference type="InterPro" id="IPR012933">
    <property type="entry name" value="HicA_mRNA_interferase"/>
</dbReference>
<name>A0A1M4ZWK1_9BACT</name>
<dbReference type="Gene3D" id="3.30.920.30">
    <property type="entry name" value="Hypothetical protein"/>
    <property type="match status" value="1"/>
</dbReference>
<dbReference type="InterPro" id="IPR038570">
    <property type="entry name" value="HicA_sf"/>
</dbReference>
<organism evidence="8 9">
    <name type="scientific">Desulfacinum infernum DSM 9756</name>
    <dbReference type="NCBI Taxonomy" id="1121391"/>
    <lineage>
        <taxon>Bacteria</taxon>
        <taxon>Pseudomonadati</taxon>
        <taxon>Thermodesulfobacteriota</taxon>
        <taxon>Syntrophobacteria</taxon>
        <taxon>Syntrophobacterales</taxon>
        <taxon>Syntrophobacteraceae</taxon>
        <taxon>Desulfacinum</taxon>
    </lineage>
</organism>
<evidence type="ECO:0000256" key="1">
    <source>
        <dbReference type="ARBA" id="ARBA00006620"/>
    </source>
</evidence>
<keyword evidence="2" id="KW-1277">Toxin-antitoxin system</keyword>